<protein>
    <submittedName>
        <fullName evidence="1">Uncharacterized protein</fullName>
    </submittedName>
</protein>
<comment type="caution">
    <text evidence="1">The sequence shown here is derived from an EMBL/GenBank/DDBJ whole genome shotgun (WGS) entry which is preliminary data.</text>
</comment>
<gene>
    <name evidence="1" type="ORF">MKW98_003658</name>
</gene>
<evidence type="ECO:0000313" key="1">
    <source>
        <dbReference type="EMBL" id="KAI3908013.1"/>
    </source>
</evidence>
<dbReference type="Proteomes" id="UP001202328">
    <property type="component" value="Unassembled WGS sequence"/>
</dbReference>
<accession>A0AAD4SJS7</accession>
<dbReference type="AlphaFoldDB" id="A0AAD4SJS7"/>
<organism evidence="1 2">
    <name type="scientific">Papaver atlanticum</name>
    <dbReference type="NCBI Taxonomy" id="357466"/>
    <lineage>
        <taxon>Eukaryota</taxon>
        <taxon>Viridiplantae</taxon>
        <taxon>Streptophyta</taxon>
        <taxon>Embryophyta</taxon>
        <taxon>Tracheophyta</taxon>
        <taxon>Spermatophyta</taxon>
        <taxon>Magnoliopsida</taxon>
        <taxon>Ranunculales</taxon>
        <taxon>Papaveraceae</taxon>
        <taxon>Papaveroideae</taxon>
        <taxon>Papaver</taxon>
    </lineage>
</organism>
<proteinExistence type="predicted"/>
<dbReference type="EMBL" id="JAJJMB010010543">
    <property type="protein sequence ID" value="KAI3908013.1"/>
    <property type="molecule type" value="Genomic_DNA"/>
</dbReference>
<reference evidence="1" key="1">
    <citation type="submission" date="2022-04" db="EMBL/GenBank/DDBJ databases">
        <title>A functionally conserved STORR gene fusion in Papaver species that diverged 16.8 million years ago.</title>
        <authorList>
            <person name="Catania T."/>
        </authorList>
    </citation>
    <scope>NUCLEOTIDE SEQUENCE</scope>
    <source>
        <strain evidence="1">S-188037</strain>
    </source>
</reference>
<evidence type="ECO:0000313" key="2">
    <source>
        <dbReference type="Proteomes" id="UP001202328"/>
    </source>
</evidence>
<name>A0AAD4SJS7_9MAGN</name>
<keyword evidence="2" id="KW-1185">Reference proteome</keyword>
<sequence length="73" mass="8288">MGKFSNSTSLLLDLVCLVYDNHMLIGFVTSRTELPNPCKLDDAIDLVIIRGSYEPKQEVGELNKMIPAYMRRL</sequence>